<dbReference type="Proteomes" id="UP001516400">
    <property type="component" value="Unassembled WGS sequence"/>
</dbReference>
<keyword evidence="3" id="KW-1185">Reference proteome</keyword>
<protein>
    <submittedName>
        <fullName evidence="2">Uncharacterized protein</fullName>
    </submittedName>
</protein>
<sequence>MSKSVSNKDLGDLIRELQRKVKESKQTLLDELEESHSQVVQLEEENTYLRDRIEFFESKNRKNNLIINGLQVDAERNFEDSVVEGLNEDLNNVYIVGKKLNGANKLKLTSYLKKVPSFDLLTH</sequence>
<name>A0ABD2MR48_9CUCU</name>
<reference evidence="2 3" key="1">
    <citation type="journal article" date="2021" name="BMC Biol.">
        <title>Horizontally acquired antibacterial genes associated with adaptive radiation of ladybird beetles.</title>
        <authorList>
            <person name="Li H.S."/>
            <person name="Tang X.F."/>
            <person name="Huang Y.H."/>
            <person name="Xu Z.Y."/>
            <person name="Chen M.L."/>
            <person name="Du X.Y."/>
            <person name="Qiu B.Y."/>
            <person name="Chen P.T."/>
            <person name="Zhang W."/>
            <person name="Slipinski A."/>
            <person name="Escalona H.E."/>
            <person name="Waterhouse R.M."/>
            <person name="Zwick A."/>
            <person name="Pang H."/>
        </authorList>
    </citation>
    <scope>NUCLEOTIDE SEQUENCE [LARGE SCALE GENOMIC DNA]</scope>
    <source>
        <strain evidence="2">SYSU2018</strain>
    </source>
</reference>
<organism evidence="2 3">
    <name type="scientific">Cryptolaemus montrouzieri</name>
    <dbReference type="NCBI Taxonomy" id="559131"/>
    <lineage>
        <taxon>Eukaryota</taxon>
        <taxon>Metazoa</taxon>
        <taxon>Ecdysozoa</taxon>
        <taxon>Arthropoda</taxon>
        <taxon>Hexapoda</taxon>
        <taxon>Insecta</taxon>
        <taxon>Pterygota</taxon>
        <taxon>Neoptera</taxon>
        <taxon>Endopterygota</taxon>
        <taxon>Coleoptera</taxon>
        <taxon>Polyphaga</taxon>
        <taxon>Cucujiformia</taxon>
        <taxon>Coccinelloidea</taxon>
        <taxon>Coccinellidae</taxon>
        <taxon>Scymninae</taxon>
        <taxon>Scymnini</taxon>
        <taxon>Cryptolaemus</taxon>
    </lineage>
</organism>
<dbReference type="EMBL" id="JABFTP020000021">
    <property type="protein sequence ID" value="KAL3268672.1"/>
    <property type="molecule type" value="Genomic_DNA"/>
</dbReference>
<accession>A0ABD2MR48</accession>
<evidence type="ECO:0000256" key="1">
    <source>
        <dbReference type="SAM" id="Coils"/>
    </source>
</evidence>
<proteinExistence type="predicted"/>
<evidence type="ECO:0000313" key="2">
    <source>
        <dbReference type="EMBL" id="KAL3268672.1"/>
    </source>
</evidence>
<dbReference type="AlphaFoldDB" id="A0ABD2MR48"/>
<evidence type="ECO:0000313" key="3">
    <source>
        <dbReference type="Proteomes" id="UP001516400"/>
    </source>
</evidence>
<feature type="coiled-coil region" evidence="1">
    <location>
        <begin position="7"/>
        <end position="59"/>
    </location>
</feature>
<keyword evidence="1" id="KW-0175">Coiled coil</keyword>
<comment type="caution">
    <text evidence="2">The sequence shown here is derived from an EMBL/GenBank/DDBJ whole genome shotgun (WGS) entry which is preliminary data.</text>
</comment>
<gene>
    <name evidence="2" type="ORF">HHI36_007775</name>
</gene>